<evidence type="ECO:0000313" key="2">
    <source>
        <dbReference type="Proteomes" id="UP000726170"/>
    </source>
</evidence>
<reference evidence="1 2" key="1">
    <citation type="submission" date="2021-06" db="EMBL/GenBank/DDBJ databases">
        <authorList>
            <person name="Sun Q."/>
            <person name="Li D."/>
        </authorList>
    </citation>
    <scope>NUCLEOTIDE SEQUENCE [LARGE SCALE GENOMIC DNA]</scope>
    <source>
        <strain evidence="1 2">MSJ-11</strain>
    </source>
</reference>
<dbReference type="Proteomes" id="UP000726170">
    <property type="component" value="Unassembled WGS sequence"/>
</dbReference>
<name>A0ABS6ELK5_9CLOT</name>
<accession>A0ABS6ELK5</accession>
<keyword evidence="2" id="KW-1185">Reference proteome</keyword>
<gene>
    <name evidence="1" type="ORF">KQI86_16425</name>
</gene>
<sequence>MDIAVIAGTPVDTKLGQKFLKKHGYDSEGYPISRIPDEQSILQVLYPDLLKDMVKEKIKTIKSKGIKNIFVYCNSLSAAVDMEELAREFNINIVTPLQVYVDMGEKFNIIGVLAANNQSTFGIEKIIQKCNPKAHIIGIGALPIVNAIEMSMEPKEIIEKLALDKAMEFLKGIKCEVIILGCTHFPYFCKELKEKSSIPIIDPAVKMLDKLIV</sequence>
<dbReference type="RefSeq" id="WP_216440508.1">
    <property type="nucleotide sequence ID" value="NZ_JAHLQF010000004.1"/>
</dbReference>
<protein>
    <submittedName>
        <fullName evidence="1">Aspartate/glutamate racemase family protein</fullName>
    </submittedName>
</protein>
<comment type="caution">
    <text evidence="1">The sequence shown here is derived from an EMBL/GenBank/DDBJ whole genome shotgun (WGS) entry which is preliminary data.</text>
</comment>
<dbReference type="Pfam" id="PF01177">
    <property type="entry name" value="Asp_Glu_race"/>
    <property type="match status" value="1"/>
</dbReference>
<dbReference type="InterPro" id="IPR015942">
    <property type="entry name" value="Asp/Glu/hydantoin_racemase"/>
</dbReference>
<evidence type="ECO:0000313" key="1">
    <source>
        <dbReference type="EMBL" id="MBU5485908.1"/>
    </source>
</evidence>
<dbReference type="EMBL" id="JAHLQF010000004">
    <property type="protein sequence ID" value="MBU5485908.1"/>
    <property type="molecule type" value="Genomic_DNA"/>
</dbReference>
<proteinExistence type="predicted"/>
<organism evidence="1 2">
    <name type="scientific">Clostridium mobile</name>
    <dbReference type="NCBI Taxonomy" id="2841512"/>
    <lineage>
        <taxon>Bacteria</taxon>
        <taxon>Bacillati</taxon>
        <taxon>Bacillota</taxon>
        <taxon>Clostridia</taxon>
        <taxon>Eubacteriales</taxon>
        <taxon>Clostridiaceae</taxon>
        <taxon>Clostridium</taxon>
    </lineage>
</organism>